<keyword evidence="1" id="KW-1133">Transmembrane helix</keyword>
<dbReference type="EMBL" id="PCWO01000035">
    <property type="protein sequence ID" value="PIR04805.1"/>
    <property type="molecule type" value="Genomic_DNA"/>
</dbReference>
<keyword evidence="1" id="KW-0472">Membrane</keyword>
<feature type="transmembrane region" description="Helical" evidence="1">
    <location>
        <begin position="392"/>
        <end position="410"/>
    </location>
</feature>
<evidence type="ECO:0000313" key="2">
    <source>
        <dbReference type="EMBL" id="PIR04805.1"/>
    </source>
</evidence>
<feature type="transmembrane region" description="Helical" evidence="1">
    <location>
        <begin position="250"/>
        <end position="281"/>
    </location>
</feature>
<feature type="transmembrane region" description="Helical" evidence="1">
    <location>
        <begin position="445"/>
        <end position="463"/>
    </location>
</feature>
<feature type="transmembrane region" description="Helical" evidence="1">
    <location>
        <begin position="416"/>
        <end position="433"/>
    </location>
</feature>
<proteinExistence type="predicted"/>
<evidence type="ECO:0000256" key="1">
    <source>
        <dbReference type="SAM" id="Phobius"/>
    </source>
</evidence>
<protein>
    <recommendedName>
        <fullName evidence="4">Glycosyltransferase RgtA/B/C/D-like domain-containing protein</fullName>
    </recommendedName>
</protein>
<feature type="transmembrane region" description="Helical" evidence="1">
    <location>
        <begin position="63"/>
        <end position="83"/>
    </location>
</feature>
<gene>
    <name evidence="2" type="ORF">COV57_02485</name>
</gene>
<feature type="transmembrane region" description="Helical" evidence="1">
    <location>
        <begin position="35"/>
        <end position="57"/>
    </location>
</feature>
<feature type="transmembrane region" description="Helical" evidence="1">
    <location>
        <begin position="335"/>
        <end position="356"/>
    </location>
</feature>
<reference evidence="2 3" key="1">
    <citation type="submission" date="2017-09" db="EMBL/GenBank/DDBJ databases">
        <title>Depth-based differentiation of microbial function through sediment-hosted aquifers and enrichment of novel symbionts in the deep terrestrial subsurface.</title>
        <authorList>
            <person name="Probst A.J."/>
            <person name="Ladd B."/>
            <person name="Jarett J.K."/>
            <person name="Geller-Mcgrath D.E."/>
            <person name="Sieber C.M."/>
            <person name="Emerson J.B."/>
            <person name="Anantharaman K."/>
            <person name="Thomas B.C."/>
            <person name="Malmstrom R."/>
            <person name="Stieglmeier M."/>
            <person name="Klingl A."/>
            <person name="Woyke T."/>
            <person name="Ryan C.M."/>
            <person name="Banfield J.F."/>
        </authorList>
    </citation>
    <scope>NUCLEOTIDE SEQUENCE [LARGE SCALE GENOMIC DNA]</scope>
    <source>
        <strain evidence="2">CG11_big_fil_rev_8_21_14_0_20_35_14</strain>
    </source>
</reference>
<evidence type="ECO:0000313" key="3">
    <source>
        <dbReference type="Proteomes" id="UP000229893"/>
    </source>
</evidence>
<feature type="transmembrane region" description="Helical" evidence="1">
    <location>
        <begin position="95"/>
        <end position="117"/>
    </location>
</feature>
<feature type="transmembrane region" description="Helical" evidence="1">
    <location>
        <begin position="6"/>
        <end position="26"/>
    </location>
</feature>
<feature type="transmembrane region" description="Helical" evidence="1">
    <location>
        <begin position="297"/>
        <end position="314"/>
    </location>
</feature>
<keyword evidence="1" id="KW-0812">Transmembrane</keyword>
<dbReference type="Proteomes" id="UP000229893">
    <property type="component" value="Unassembled WGS sequence"/>
</dbReference>
<accession>A0A2H0N9J6</accession>
<organism evidence="2 3">
    <name type="scientific">Candidatus Liptonbacteria bacterium CG11_big_fil_rev_8_21_14_0_20_35_14</name>
    <dbReference type="NCBI Taxonomy" id="1974634"/>
    <lineage>
        <taxon>Bacteria</taxon>
        <taxon>Candidatus Liptoniibacteriota</taxon>
    </lineage>
</organism>
<feature type="transmembrane region" description="Helical" evidence="1">
    <location>
        <begin position="221"/>
        <end position="238"/>
    </location>
</feature>
<name>A0A2H0N9J6_9BACT</name>
<dbReference type="AlphaFoldDB" id="A0A2H0N9J6"/>
<feature type="transmembrane region" description="Helical" evidence="1">
    <location>
        <begin position="170"/>
        <end position="190"/>
    </location>
</feature>
<feature type="transmembrane region" description="Helical" evidence="1">
    <location>
        <begin position="362"/>
        <end position="380"/>
    </location>
</feature>
<evidence type="ECO:0008006" key="4">
    <source>
        <dbReference type="Google" id="ProtNLM"/>
    </source>
</evidence>
<sequence length="599" mass="70235">MISLNNLLLGMFSLLFVAFGPGFLIYKYFLPDKKIFWPLVFGFSLLTIFYVSFLASFIGMYNFYFSIGFVTLILVGLLFFGKFKKINFDLDKNSLWLILLFILLAWPRILFSFFFPFTVGDAWASWNRWAVEWFRLSSFSFVNDFTYPQLLPVNLSFIYKLFNQVYVSEYFSHGLTVLFSLFILLLLAHFRSNLSHLTIYVFSLYFLTNQSSFFSVAIGDGLADILVAFFIILSLYLWQEYINNKDRRYLYLTFIMAATGVLTKQAGLFFWIVLPAIIIFYDVKFLGDKLRESFKRIFYPFIISLILILPWYGIQQFSQVATFDQIQDALNGRSILNRILTSIYILVQNFGIYLSVDNQSDLLISLIVFIFGLILLFGIWQAIKKSSFYNILWWFYILPYGILWVLIYSYDARNAFIVLILAFFISFDGILSYSKKYKDYIKFIYNFRFRLLIVFILFLSVFIQRPLYSHIKNPLDFNIMTSSFTSKVGAVSIGDRDLVEALFNDFKKGDILLTNDQVLVIKLHLEDRSIMVNDSYLDASKSLSGAYLDSFEDIDVVLWQGQFLRPDELTKSLENVLGKNRLELLYYKGNRFLYKVKSL</sequence>
<comment type="caution">
    <text evidence="2">The sequence shown here is derived from an EMBL/GenBank/DDBJ whole genome shotgun (WGS) entry which is preliminary data.</text>
</comment>